<gene>
    <name evidence="1" type="ORF">L6452_32025</name>
</gene>
<evidence type="ECO:0000313" key="2">
    <source>
        <dbReference type="Proteomes" id="UP001055879"/>
    </source>
</evidence>
<organism evidence="1 2">
    <name type="scientific">Arctium lappa</name>
    <name type="common">Greater burdock</name>
    <name type="synonym">Lappa major</name>
    <dbReference type="NCBI Taxonomy" id="4217"/>
    <lineage>
        <taxon>Eukaryota</taxon>
        <taxon>Viridiplantae</taxon>
        <taxon>Streptophyta</taxon>
        <taxon>Embryophyta</taxon>
        <taxon>Tracheophyta</taxon>
        <taxon>Spermatophyta</taxon>
        <taxon>Magnoliopsida</taxon>
        <taxon>eudicotyledons</taxon>
        <taxon>Gunneridae</taxon>
        <taxon>Pentapetalae</taxon>
        <taxon>asterids</taxon>
        <taxon>campanulids</taxon>
        <taxon>Asterales</taxon>
        <taxon>Asteraceae</taxon>
        <taxon>Carduoideae</taxon>
        <taxon>Cardueae</taxon>
        <taxon>Arctiinae</taxon>
        <taxon>Arctium</taxon>
    </lineage>
</organism>
<dbReference type="EMBL" id="CM042057">
    <property type="protein sequence ID" value="KAI3692214.1"/>
    <property type="molecule type" value="Genomic_DNA"/>
</dbReference>
<dbReference type="Proteomes" id="UP001055879">
    <property type="component" value="Linkage Group LG11"/>
</dbReference>
<protein>
    <submittedName>
        <fullName evidence="1">Uncharacterized protein</fullName>
    </submittedName>
</protein>
<evidence type="ECO:0000313" key="1">
    <source>
        <dbReference type="EMBL" id="KAI3692214.1"/>
    </source>
</evidence>
<keyword evidence="2" id="KW-1185">Reference proteome</keyword>
<accession>A0ACB8Z4P7</accession>
<name>A0ACB8Z4P7_ARCLA</name>
<proteinExistence type="predicted"/>
<sequence>MLRQVLCIWNNNGWEKRKSRSIQSPPGHPSSLVGETKVQFHINQRHLLVVHESQIAIYDDQLECLRLWSPRESLSAPISSAVYSCECLLIFTGFLDGAVGVFDANSLRLRCRIAPSAYISPSISSSNTNAYPVDIAAHPLYVNQFALGLSDGSVHVIEPAAGEITWGVSEPQEDGSSASFNSADSAFNSEPSELPSRKRCRKKKRHPFEKSPLVTVGTDVAKGKGTHLKSHLCQLGQMSQKEKATL</sequence>
<reference evidence="1 2" key="2">
    <citation type="journal article" date="2022" name="Mol. Ecol. Resour.">
        <title>The genomes of chicory, endive, great burdock and yacon provide insights into Asteraceae paleo-polyploidization history and plant inulin production.</title>
        <authorList>
            <person name="Fan W."/>
            <person name="Wang S."/>
            <person name="Wang H."/>
            <person name="Wang A."/>
            <person name="Jiang F."/>
            <person name="Liu H."/>
            <person name="Zhao H."/>
            <person name="Xu D."/>
            <person name="Zhang Y."/>
        </authorList>
    </citation>
    <scope>NUCLEOTIDE SEQUENCE [LARGE SCALE GENOMIC DNA]</scope>
    <source>
        <strain evidence="2">cv. Niubang</strain>
    </source>
</reference>
<comment type="caution">
    <text evidence="1">The sequence shown here is derived from an EMBL/GenBank/DDBJ whole genome shotgun (WGS) entry which is preliminary data.</text>
</comment>
<reference evidence="2" key="1">
    <citation type="journal article" date="2022" name="Mol. Ecol. Resour.">
        <title>The genomes of chicory, endive, great burdock and yacon provide insights into Asteraceae palaeo-polyploidization history and plant inulin production.</title>
        <authorList>
            <person name="Fan W."/>
            <person name="Wang S."/>
            <person name="Wang H."/>
            <person name="Wang A."/>
            <person name="Jiang F."/>
            <person name="Liu H."/>
            <person name="Zhao H."/>
            <person name="Xu D."/>
            <person name="Zhang Y."/>
        </authorList>
    </citation>
    <scope>NUCLEOTIDE SEQUENCE [LARGE SCALE GENOMIC DNA]</scope>
    <source>
        <strain evidence="2">cv. Niubang</strain>
    </source>
</reference>